<keyword evidence="2" id="KW-1185">Reference proteome</keyword>
<organism evidence="1 2">
    <name type="scientific">Corchorus capsularis</name>
    <name type="common">Jute</name>
    <dbReference type="NCBI Taxonomy" id="210143"/>
    <lineage>
        <taxon>Eukaryota</taxon>
        <taxon>Viridiplantae</taxon>
        <taxon>Streptophyta</taxon>
        <taxon>Embryophyta</taxon>
        <taxon>Tracheophyta</taxon>
        <taxon>Spermatophyta</taxon>
        <taxon>Magnoliopsida</taxon>
        <taxon>eudicotyledons</taxon>
        <taxon>Gunneridae</taxon>
        <taxon>Pentapetalae</taxon>
        <taxon>rosids</taxon>
        <taxon>malvids</taxon>
        <taxon>Malvales</taxon>
        <taxon>Malvaceae</taxon>
        <taxon>Grewioideae</taxon>
        <taxon>Apeibeae</taxon>
        <taxon>Corchorus</taxon>
    </lineage>
</organism>
<comment type="caution">
    <text evidence="1">The sequence shown here is derived from an EMBL/GenBank/DDBJ whole genome shotgun (WGS) entry which is preliminary data.</text>
</comment>
<accession>A0A1R3JNW7</accession>
<dbReference type="EMBL" id="AWWV01007412">
    <property type="protein sequence ID" value="OMO96576.1"/>
    <property type="molecule type" value="Genomic_DNA"/>
</dbReference>
<evidence type="ECO:0000313" key="1">
    <source>
        <dbReference type="EMBL" id="OMO96576.1"/>
    </source>
</evidence>
<dbReference type="Gramene" id="OMO96576">
    <property type="protein sequence ID" value="OMO96576"/>
    <property type="gene ID" value="CCACVL1_04888"/>
</dbReference>
<name>A0A1R3JNW7_COCAP</name>
<protein>
    <submittedName>
        <fullName evidence="1">Uncharacterized protein</fullName>
    </submittedName>
</protein>
<gene>
    <name evidence="1" type="ORF">CCACVL1_04888</name>
</gene>
<dbReference type="Proteomes" id="UP000188268">
    <property type="component" value="Unassembled WGS sequence"/>
</dbReference>
<reference evidence="1 2" key="1">
    <citation type="submission" date="2013-09" db="EMBL/GenBank/DDBJ databases">
        <title>Corchorus capsularis genome sequencing.</title>
        <authorList>
            <person name="Alam M."/>
            <person name="Haque M.S."/>
            <person name="Islam M.S."/>
            <person name="Emdad E.M."/>
            <person name="Islam M.M."/>
            <person name="Ahmed B."/>
            <person name="Halim A."/>
            <person name="Hossen Q.M.M."/>
            <person name="Hossain M.Z."/>
            <person name="Ahmed R."/>
            <person name="Khan M.M."/>
            <person name="Islam R."/>
            <person name="Rashid M.M."/>
            <person name="Khan S.A."/>
            <person name="Rahman M.S."/>
            <person name="Alam M."/>
        </authorList>
    </citation>
    <scope>NUCLEOTIDE SEQUENCE [LARGE SCALE GENOMIC DNA]</scope>
    <source>
        <strain evidence="2">cv. CVL-1</strain>
        <tissue evidence="1">Whole seedling</tissue>
    </source>
</reference>
<dbReference type="AlphaFoldDB" id="A0A1R3JNW7"/>
<proteinExistence type="predicted"/>
<evidence type="ECO:0000313" key="2">
    <source>
        <dbReference type="Proteomes" id="UP000188268"/>
    </source>
</evidence>
<sequence>MTIFNHEFDDDDIDNVLNGEVVVYLLLRNQLRKVEFDLLQG</sequence>